<dbReference type="PRINTS" id="PR00420">
    <property type="entry name" value="RNGMNOXGNASE"/>
</dbReference>
<dbReference type="RefSeq" id="WP_036186967.1">
    <property type="nucleotide sequence ID" value="NZ_JMQN01000024.1"/>
</dbReference>
<dbReference type="GO" id="GO:0051539">
    <property type="term" value="F:4 iron, 4 sulfur cluster binding"/>
    <property type="evidence" value="ECO:0007669"/>
    <property type="project" value="UniProtKB-UniRule"/>
</dbReference>
<protein>
    <recommendedName>
        <fullName evidence="14">Electron transfer flavoprotein-ubiquinone oxidoreductase</fullName>
        <shortName evidence="14">ETF-QO</shortName>
        <ecNumber evidence="14">1.5.5.1</ecNumber>
    </recommendedName>
</protein>
<reference evidence="17 18" key="1">
    <citation type="submission" date="2014-04" db="EMBL/GenBank/DDBJ databases">
        <title>Marinobacterium kochiensis sp. nov., isolated from sediment sample collected from Kochi backwaters in Kerala, India.</title>
        <authorList>
            <person name="Singh A."/>
            <person name="Pinnaka A.K."/>
        </authorList>
    </citation>
    <scope>NUCLEOTIDE SEQUENCE [LARGE SCALE GENOMIC DNA]</scope>
    <source>
        <strain evidence="17 18">AK27</strain>
    </source>
</reference>
<comment type="caution">
    <text evidence="17">The sequence shown here is derived from an EMBL/GenBank/DDBJ whole genome shotgun (WGS) entry which is preliminary data.</text>
</comment>
<evidence type="ECO:0000256" key="4">
    <source>
        <dbReference type="ARBA" id="ARBA00022485"/>
    </source>
</evidence>
<comment type="cofactor">
    <cofactor evidence="14">
        <name>[4Fe-4S] cluster</name>
        <dbReference type="ChEBI" id="CHEBI:49883"/>
    </cofactor>
    <text evidence="14">Binds 1 [4Fe-4S] cluster.</text>
</comment>
<comment type="catalytic activity">
    <reaction evidence="13 14">
        <text>a ubiquinone + reduced [electron-transfer flavoprotein] = a ubiquinol + oxidized [electron-transfer flavoprotein] + H(+)</text>
        <dbReference type="Rhea" id="RHEA:24052"/>
        <dbReference type="Rhea" id="RHEA-COMP:9565"/>
        <dbReference type="Rhea" id="RHEA-COMP:9566"/>
        <dbReference type="Rhea" id="RHEA-COMP:10685"/>
        <dbReference type="Rhea" id="RHEA-COMP:10686"/>
        <dbReference type="ChEBI" id="CHEBI:15378"/>
        <dbReference type="ChEBI" id="CHEBI:16389"/>
        <dbReference type="ChEBI" id="CHEBI:17976"/>
        <dbReference type="ChEBI" id="CHEBI:57692"/>
        <dbReference type="ChEBI" id="CHEBI:58307"/>
        <dbReference type="EC" id="1.5.5.1"/>
    </reaction>
</comment>
<dbReference type="SUPFAM" id="SSF51905">
    <property type="entry name" value="FAD/NAD(P)-binding domain"/>
    <property type="match status" value="1"/>
</dbReference>
<dbReference type="Pfam" id="PF21162">
    <property type="entry name" value="ETFQO_UQ-bd"/>
    <property type="match status" value="1"/>
</dbReference>
<keyword evidence="10 14" id="KW-0408">Iron</keyword>
<organism evidence="17 18">
    <name type="scientific">Marinobacterium lacunae</name>
    <dbReference type="NCBI Taxonomy" id="1232683"/>
    <lineage>
        <taxon>Bacteria</taxon>
        <taxon>Pseudomonadati</taxon>
        <taxon>Pseudomonadota</taxon>
        <taxon>Gammaproteobacteria</taxon>
        <taxon>Oceanospirillales</taxon>
        <taxon>Oceanospirillaceae</taxon>
        <taxon>Marinobacterium</taxon>
    </lineage>
</organism>
<dbReference type="OrthoDB" id="9766632at2"/>
<dbReference type="GO" id="GO:0004174">
    <property type="term" value="F:electron-transferring-flavoprotein dehydrogenase activity"/>
    <property type="evidence" value="ECO:0007669"/>
    <property type="project" value="UniProtKB-UniRule"/>
</dbReference>
<evidence type="ECO:0000259" key="15">
    <source>
        <dbReference type="Pfam" id="PF05187"/>
    </source>
</evidence>
<dbReference type="GO" id="GO:0046872">
    <property type="term" value="F:metal ion binding"/>
    <property type="evidence" value="ECO:0007669"/>
    <property type="project" value="UniProtKB-KW"/>
</dbReference>
<evidence type="ECO:0000256" key="11">
    <source>
        <dbReference type="ARBA" id="ARBA00023014"/>
    </source>
</evidence>
<evidence type="ECO:0000256" key="10">
    <source>
        <dbReference type="ARBA" id="ARBA00023004"/>
    </source>
</evidence>
<keyword evidence="3 14" id="KW-0813">Transport</keyword>
<evidence type="ECO:0000256" key="5">
    <source>
        <dbReference type="ARBA" id="ARBA00022630"/>
    </source>
</evidence>
<evidence type="ECO:0000256" key="14">
    <source>
        <dbReference type="RuleBase" id="RU366068"/>
    </source>
</evidence>
<dbReference type="SUPFAM" id="SSF54862">
    <property type="entry name" value="4Fe-4S ferredoxins"/>
    <property type="match status" value="1"/>
</dbReference>
<evidence type="ECO:0000256" key="6">
    <source>
        <dbReference type="ARBA" id="ARBA00022723"/>
    </source>
</evidence>
<sequence>MRESMEFDVVIVGAGPSGLSAACRLMQQAQAAERELSVCVVEKGSEVGAHILSGAVIESRALDELFPDWKTMGAPLNTPVTADELYLLKSESAAKKLPNALLPKTMHNVGHGLNNYVVSLGNLCRWLAEQAETLGVEVFPGFAAAEVLYHDDGSVKGIATGDMGVTAAGEHGPNYTEGMELHAKYTLFAEGCRGHLGKQLIERFDLDTQADAQHYGIGIKELWDIDPAKHKPGLVVHGSGWPLTDATGGFFLYHLENNQAVVGLIVDLNYTNPWLSPFDEFQRLKHHPVLSAHLEGGKRVAYGARAITKGGFNALPKMTFPGGLLIGCDAGTLNFSKIKGTHTAMKSGMLAAEAVFEAITAEEANTELTTFADTFEASWVYDELFRSRNFGPAMHKFGPILGGAFNFIDQNIFNGKLPITLHDDTPDYAQLKPADQCSKIEYPKPDGKLSFDKLSSVFLSNTNHEEDQPCHLTLKDPNIPISQNLPMFAEPAQRYCPAGVYEVVEDESGPRFQINAQNCVHCKTCDIKDPAQNITWVVPEGSGGPNYPNM</sequence>
<keyword evidence="12 14" id="KW-0830">Ubiquinone</keyword>
<dbReference type="STRING" id="1232683.ADIMK_1923"/>
<dbReference type="Proteomes" id="UP000028252">
    <property type="component" value="Unassembled WGS sequence"/>
</dbReference>
<dbReference type="SUPFAM" id="SSF54373">
    <property type="entry name" value="FAD-linked reductases, C-terminal domain"/>
    <property type="match status" value="1"/>
</dbReference>
<evidence type="ECO:0000256" key="3">
    <source>
        <dbReference type="ARBA" id="ARBA00022448"/>
    </source>
</evidence>
<comment type="function">
    <text evidence="2 14">Accepts electrons from ETF and reduces ubiquinone.</text>
</comment>
<evidence type="ECO:0000256" key="9">
    <source>
        <dbReference type="ARBA" id="ARBA00023002"/>
    </source>
</evidence>
<evidence type="ECO:0000259" key="16">
    <source>
        <dbReference type="Pfam" id="PF21162"/>
    </source>
</evidence>
<dbReference type="Gene3D" id="3.50.50.60">
    <property type="entry name" value="FAD/NAD(P)-binding domain"/>
    <property type="match status" value="1"/>
</dbReference>
<evidence type="ECO:0000256" key="1">
    <source>
        <dbReference type="ARBA" id="ARBA00001974"/>
    </source>
</evidence>
<dbReference type="PANTHER" id="PTHR10617:SF107">
    <property type="entry name" value="ELECTRON TRANSFER FLAVOPROTEIN-UBIQUINONE OXIDOREDUCTASE, MITOCHONDRIAL"/>
    <property type="match status" value="1"/>
</dbReference>
<evidence type="ECO:0000256" key="12">
    <source>
        <dbReference type="ARBA" id="ARBA00023075"/>
    </source>
</evidence>
<dbReference type="Gene3D" id="3.30.70.20">
    <property type="match status" value="1"/>
</dbReference>
<proteinExistence type="predicted"/>
<evidence type="ECO:0000256" key="13">
    <source>
        <dbReference type="ARBA" id="ARBA00052682"/>
    </source>
</evidence>
<dbReference type="Gene3D" id="3.30.9.90">
    <property type="match status" value="1"/>
</dbReference>
<dbReference type="InterPro" id="IPR040156">
    <property type="entry name" value="ETF-QO"/>
</dbReference>
<comment type="cofactor">
    <cofactor evidence="1 14">
        <name>FAD</name>
        <dbReference type="ChEBI" id="CHEBI:57692"/>
    </cofactor>
</comment>
<evidence type="ECO:0000313" key="18">
    <source>
        <dbReference type="Proteomes" id="UP000028252"/>
    </source>
</evidence>
<accession>A0A081FZF1</accession>
<evidence type="ECO:0000256" key="8">
    <source>
        <dbReference type="ARBA" id="ARBA00022982"/>
    </source>
</evidence>
<dbReference type="InterPro" id="IPR049398">
    <property type="entry name" value="ETF-QO/FixC_UQ-bd"/>
</dbReference>
<gene>
    <name evidence="17" type="ORF">ADIMK_1923</name>
</gene>
<keyword evidence="11 14" id="KW-0411">Iron-sulfur</keyword>
<dbReference type="PANTHER" id="PTHR10617">
    <property type="entry name" value="ELECTRON TRANSFER FLAVOPROTEIN-UBIQUINONE OXIDOREDUCTASE"/>
    <property type="match status" value="1"/>
</dbReference>
<dbReference type="InterPro" id="IPR007859">
    <property type="entry name" value="ETF-QO/FixX_C"/>
</dbReference>
<name>A0A081FZF1_9GAMM</name>
<dbReference type="FunFam" id="3.30.70.20:FF:000012">
    <property type="entry name" value="Electron transfer flavoprotein-ubiquinone oxidoreductase, mitochondrial"/>
    <property type="match status" value="1"/>
</dbReference>
<feature type="domain" description="ETF-QO/FixX C-terminal" evidence="15">
    <location>
        <begin position="447"/>
        <end position="547"/>
    </location>
</feature>
<dbReference type="PATRIC" id="fig|1232683.4.peg.1892"/>
<keyword evidence="18" id="KW-1185">Reference proteome</keyword>
<evidence type="ECO:0000256" key="2">
    <source>
        <dbReference type="ARBA" id="ARBA00002819"/>
    </source>
</evidence>
<dbReference type="EC" id="1.5.5.1" evidence="14"/>
<dbReference type="AlphaFoldDB" id="A0A081FZF1"/>
<keyword evidence="5 14" id="KW-0285">Flavoprotein</keyword>
<dbReference type="InterPro" id="IPR036188">
    <property type="entry name" value="FAD/NAD-bd_sf"/>
</dbReference>
<keyword evidence="9 14" id="KW-0560">Oxidoreductase</keyword>
<dbReference type="eggNOG" id="COG2440">
    <property type="taxonomic scope" value="Bacteria"/>
</dbReference>
<keyword evidence="8 14" id="KW-0249">Electron transport</keyword>
<feature type="domain" description="ETF-QO/FixC ubiquinone-binding" evidence="16">
    <location>
        <begin position="215"/>
        <end position="307"/>
    </location>
</feature>
<keyword evidence="4" id="KW-0004">4Fe-4S</keyword>
<evidence type="ECO:0000256" key="7">
    <source>
        <dbReference type="ARBA" id="ARBA00022827"/>
    </source>
</evidence>
<dbReference type="PROSITE" id="PS51257">
    <property type="entry name" value="PROKAR_LIPOPROTEIN"/>
    <property type="match status" value="1"/>
</dbReference>
<keyword evidence="6 14" id="KW-0479">Metal-binding</keyword>
<dbReference type="Pfam" id="PF13450">
    <property type="entry name" value="NAD_binding_8"/>
    <property type="match status" value="1"/>
</dbReference>
<dbReference type="eggNOG" id="COG0644">
    <property type="taxonomic scope" value="Bacteria"/>
</dbReference>
<evidence type="ECO:0000313" key="17">
    <source>
        <dbReference type="EMBL" id="KEA63906.1"/>
    </source>
</evidence>
<dbReference type="Pfam" id="PF05187">
    <property type="entry name" value="Fer4_ETF_QO"/>
    <property type="match status" value="1"/>
</dbReference>
<dbReference type="EMBL" id="JMQN01000024">
    <property type="protein sequence ID" value="KEA63906.1"/>
    <property type="molecule type" value="Genomic_DNA"/>
</dbReference>
<keyword evidence="7 14" id="KW-0274">FAD</keyword>